<organism evidence="2 3">
    <name type="scientific">Longispora fulva</name>
    <dbReference type="NCBI Taxonomy" id="619741"/>
    <lineage>
        <taxon>Bacteria</taxon>
        <taxon>Bacillati</taxon>
        <taxon>Actinomycetota</taxon>
        <taxon>Actinomycetes</taxon>
        <taxon>Micromonosporales</taxon>
        <taxon>Micromonosporaceae</taxon>
        <taxon>Longispora</taxon>
    </lineage>
</organism>
<evidence type="ECO:0000313" key="3">
    <source>
        <dbReference type="Proteomes" id="UP000622552"/>
    </source>
</evidence>
<proteinExistence type="predicted"/>
<feature type="transmembrane region" description="Helical" evidence="1">
    <location>
        <begin position="51"/>
        <end position="73"/>
    </location>
</feature>
<name>A0A8J7KKY0_9ACTN</name>
<comment type="caution">
    <text evidence="2">The sequence shown here is derived from an EMBL/GenBank/DDBJ whole genome shotgun (WGS) entry which is preliminary data.</text>
</comment>
<accession>A0A8J7KKY0</accession>
<feature type="transmembrane region" description="Helical" evidence="1">
    <location>
        <begin position="80"/>
        <end position="102"/>
    </location>
</feature>
<feature type="transmembrane region" description="Helical" evidence="1">
    <location>
        <begin position="28"/>
        <end position="45"/>
    </location>
</feature>
<gene>
    <name evidence="2" type="ORF">IW245_003480</name>
</gene>
<keyword evidence="1" id="KW-0472">Membrane</keyword>
<sequence>MTTATTTPVRPAPPAPTLSVLRLNIMRIGYLLMSVGLAIVKWPALLHAERWTLFGGVVNCILVAMSILAFFGLRYPRQLLPLLLFESIWKVLWLGLVAIPLWTDGRLAGDTADVASDCLYVVIILAVIPWDHVYRQYLAQPGDPWWRRRAS</sequence>
<keyword evidence="3" id="KW-1185">Reference proteome</keyword>
<keyword evidence="1" id="KW-1133">Transmembrane helix</keyword>
<reference evidence="2" key="1">
    <citation type="submission" date="2020-11" db="EMBL/GenBank/DDBJ databases">
        <title>Sequencing the genomes of 1000 actinobacteria strains.</title>
        <authorList>
            <person name="Klenk H.-P."/>
        </authorList>
    </citation>
    <scope>NUCLEOTIDE SEQUENCE</scope>
    <source>
        <strain evidence="2">DSM 45356</strain>
    </source>
</reference>
<dbReference type="RefSeq" id="WP_197004167.1">
    <property type="nucleotide sequence ID" value="NZ_BONS01000020.1"/>
</dbReference>
<dbReference type="EMBL" id="JADOUF010000001">
    <property type="protein sequence ID" value="MBG6137286.1"/>
    <property type="molecule type" value="Genomic_DNA"/>
</dbReference>
<dbReference type="AlphaFoldDB" id="A0A8J7KKY0"/>
<protein>
    <submittedName>
        <fullName evidence="2">Uncharacterized protein</fullName>
    </submittedName>
</protein>
<evidence type="ECO:0000256" key="1">
    <source>
        <dbReference type="SAM" id="Phobius"/>
    </source>
</evidence>
<dbReference type="Proteomes" id="UP000622552">
    <property type="component" value="Unassembled WGS sequence"/>
</dbReference>
<feature type="transmembrane region" description="Helical" evidence="1">
    <location>
        <begin position="114"/>
        <end position="130"/>
    </location>
</feature>
<evidence type="ECO:0000313" key="2">
    <source>
        <dbReference type="EMBL" id="MBG6137286.1"/>
    </source>
</evidence>
<keyword evidence="1" id="KW-0812">Transmembrane</keyword>